<reference evidence="2 3" key="1">
    <citation type="submission" date="2024-06" db="EMBL/GenBank/DDBJ databases">
        <title>The Natural Products Discovery Center: Release of the First 8490 Sequenced Strains for Exploring Actinobacteria Biosynthetic Diversity.</title>
        <authorList>
            <person name="Kalkreuter E."/>
            <person name="Kautsar S.A."/>
            <person name="Yang D."/>
            <person name="Bader C.D."/>
            <person name="Teijaro C.N."/>
            <person name="Fluegel L."/>
            <person name="Davis C.M."/>
            <person name="Simpson J.R."/>
            <person name="Lauterbach L."/>
            <person name="Steele A.D."/>
            <person name="Gui C."/>
            <person name="Meng S."/>
            <person name="Li G."/>
            <person name="Viehrig K."/>
            <person name="Ye F."/>
            <person name="Su P."/>
            <person name="Kiefer A.F."/>
            <person name="Nichols A."/>
            <person name="Cepeda A.J."/>
            <person name="Yan W."/>
            <person name="Fan B."/>
            <person name="Jiang Y."/>
            <person name="Adhikari A."/>
            <person name="Zheng C.-J."/>
            <person name="Schuster L."/>
            <person name="Cowan T.M."/>
            <person name="Smanski M.J."/>
            <person name="Chevrette M.G."/>
            <person name="De Carvalho L.P.S."/>
            <person name="Shen B."/>
        </authorList>
    </citation>
    <scope>NUCLEOTIDE SEQUENCE [LARGE SCALE GENOMIC DNA]</scope>
    <source>
        <strain evidence="2 3">NPDC050100</strain>
    </source>
</reference>
<keyword evidence="1" id="KW-0472">Membrane</keyword>
<evidence type="ECO:0000256" key="1">
    <source>
        <dbReference type="SAM" id="Phobius"/>
    </source>
</evidence>
<name>A0ABV3GIA2_MICGL</name>
<keyword evidence="3" id="KW-1185">Reference proteome</keyword>
<dbReference type="EMBL" id="JBFALK010000012">
    <property type="protein sequence ID" value="MEV0971349.1"/>
    <property type="molecule type" value="Genomic_DNA"/>
</dbReference>
<protein>
    <submittedName>
        <fullName evidence="2">Uncharacterized protein</fullName>
    </submittedName>
</protein>
<evidence type="ECO:0000313" key="3">
    <source>
        <dbReference type="Proteomes" id="UP001551675"/>
    </source>
</evidence>
<feature type="transmembrane region" description="Helical" evidence="1">
    <location>
        <begin position="12"/>
        <end position="33"/>
    </location>
</feature>
<accession>A0ABV3GIA2</accession>
<gene>
    <name evidence="2" type="ORF">AB0I59_22205</name>
</gene>
<evidence type="ECO:0000313" key="2">
    <source>
        <dbReference type="EMBL" id="MEV0971349.1"/>
    </source>
</evidence>
<dbReference type="Proteomes" id="UP001551675">
    <property type="component" value="Unassembled WGS sequence"/>
</dbReference>
<feature type="transmembrane region" description="Helical" evidence="1">
    <location>
        <begin position="59"/>
        <end position="79"/>
    </location>
</feature>
<keyword evidence="1" id="KW-0812">Transmembrane</keyword>
<keyword evidence="1" id="KW-1133">Transmembrane helix</keyword>
<comment type="caution">
    <text evidence="2">The sequence shown here is derived from an EMBL/GenBank/DDBJ whole genome shotgun (WGS) entry which is preliminary data.</text>
</comment>
<organism evidence="2 3">
    <name type="scientific">Microtetraspora glauca</name>
    <dbReference type="NCBI Taxonomy" id="1996"/>
    <lineage>
        <taxon>Bacteria</taxon>
        <taxon>Bacillati</taxon>
        <taxon>Actinomycetota</taxon>
        <taxon>Actinomycetes</taxon>
        <taxon>Streptosporangiales</taxon>
        <taxon>Streptosporangiaceae</taxon>
        <taxon>Microtetraspora</taxon>
    </lineage>
</organism>
<proteinExistence type="predicted"/>
<dbReference type="RefSeq" id="WP_061252880.1">
    <property type="nucleotide sequence ID" value="NZ_JBFALK010000012.1"/>
</dbReference>
<sequence length="115" mass="12186">MPEERTVVSDLGVMSGLVSILLFPIAFVAVAVLDKVDDHFCGPALIGSTYGGCHLTRPLLVLTGVTLILLVPACWLVGWALPRRFPRTRGVLFGVAPAVLLAAIILIAVAVLLAW</sequence>
<feature type="transmembrane region" description="Helical" evidence="1">
    <location>
        <begin position="91"/>
        <end position="114"/>
    </location>
</feature>